<organism evidence="2 3">
    <name type="scientific">Mycoplasma yeatsii 13926</name>
    <dbReference type="NCBI Taxonomy" id="1188240"/>
    <lineage>
        <taxon>Bacteria</taxon>
        <taxon>Bacillati</taxon>
        <taxon>Mycoplasmatota</taxon>
        <taxon>Mollicutes</taxon>
        <taxon>Mycoplasmataceae</taxon>
        <taxon>Mycoplasma</taxon>
    </lineage>
</organism>
<dbReference type="AlphaFoldDB" id="S6G3K7"/>
<dbReference type="Proteomes" id="UP000015348">
    <property type="component" value="Unassembled WGS sequence"/>
</dbReference>
<sequence>MKKHLLPIIGSLIIGGIATGGTMYAVKTIKYNNQVERLKVELRNQINEAQNLIDQVTGHLNSIANKNKEINEELDNLKSRTEANFNEAKEVYKKAVALTSYTVKDTEEKDVNYYLAYLDTEAKEVKAFASVTTQFKDKQQAIPSDFDKLLEISGFKVEGKEIIKAKEDFSKETFVTKDSKIVKIIDEIVKVTQEGGRKLIEFFQEQLNDLTNLKKDLTTLDEDGFFKVLKEFEKTLEKDAWVKSPAKEKLVKIKGFLTNIKSEWNLLSGTITSKILPELRKLDDQATAISNRIKNDGEDAPSRQ</sequence>
<gene>
    <name evidence="2" type="ORF">MYEA_6410</name>
</gene>
<evidence type="ECO:0000256" key="1">
    <source>
        <dbReference type="SAM" id="Coils"/>
    </source>
</evidence>
<accession>S6G3K7</accession>
<reference evidence="2 3" key="1">
    <citation type="journal article" date="2013" name="Genome Announc.">
        <title>Draft Genome Sequences of Mycoplasma auris and Mycoplasma yeatsii, Two Species of the Ear Canal of Caprinae.</title>
        <authorList>
            <person name="Dordet-Frisoni E."/>
            <person name="Baranowski E."/>
            <person name="Barre A."/>
            <person name="Blanchard A."/>
            <person name="Breton M."/>
            <person name="Couture C."/>
            <person name="Dupuy V."/>
            <person name="Gaurivaud P."/>
            <person name="Jacob D."/>
            <person name="Lemaitre C."/>
            <person name="Manso-Silvan L."/>
            <person name="Nikolski M."/>
            <person name="Nouvel L.X."/>
            <person name="Poumarat F."/>
            <person name="Sirand-Pugnet P."/>
            <person name="Thebault P."/>
            <person name="Theil S."/>
            <person name="Thiaucourt F."/>
            <person name="Citti C."/>
            <person name="Tardy F."/>
        </authorList>
    </citation>
    <scope>NUCLEOTIDE SEQUENCE [LARGE SCALE GENOMIC DNA]</scope>
    <source>
        <strain evidence="2 3">13926</strain>
    </source>
</reference>
<dbReference type="EMBL" id="AORK01000026">
    <property type="protein sequence ID" value="EOA07002.1"/>
    <property type="molecule type" value="Genomic_DNA"/>
</dbReference>
<proteinExistence type="predicted"/>
<feature type="coiled-coil region" evidence="1">
    <location>
        <begin position="28"/>
        <end position="91"/>
    </location>
</feature>
<evidence type="ECO:0000313" key="3">
    <source>
        <dbReference type="Proteomes" id="UP000015348"/>
    </source>
</evidence>
<keyword evidence="1" id="KW-0175">Coiled coil</keyword>
<protein>
    <submittedName>
        <fullName evidence="2">Uncharacterized protein</fullName>
    </submittedName>
</protein>
<evidence type="ECO:0000313" key="2">
    <source>
        <dbReference type="EMBL" id="EOA07002.1"/>
    </source>
</evidence>
<dbReference type="RefSeq" id="WP_004429572.1">
    <property type="nucleotide sequence ID" value="NZ_AORK01000026.1"/>
</dbReference>
<name>S6G3K7_9MOLU</name>
<dbReference type="PATRIC" id="fig|1188240.3.peg.632"/>
<comment type="caution">
    <text evidence="2">The sequence shown here is derived from an EMBL/GenBank/DDBJ whole genome shotgun (WGS) entry which is preliminary data.</text>
</comment>
<dbReference type="OrthoDB" id="403741at2"/>